<protein>
    <submittedName>
        <fullName evidence="1">Uncharacterized protein</fullName>
    </submittedName>
</protein>
<dbReference type="EMBL" id="JANAKD010001342">
    <property type="protein sequence ID" value="KAJ3480495.1"/>
    <property type="molecule type" value="Genomic_DNA"/>
</dbReference>
<accession>A0ACC1QNV9</accession>
<evidence type="ECO:0000313" key="1">
    <source>
        <dbReference type="EMBL" id="KAJ3480495.1"/>
    </source>
</evidence>
<sequence length="276" mass="31277">MTFYITQVLDSPATRAVLQQLGYEDGFHAENMLIDLDNFLKDYTTTNEVNGTEPCSTDEDAKELADIVTVWLDDKKQGRLRWPLLDPRDYPGHLRYDDQDHPLITDLVRDLVCALNRARQRFARKRYVAIAQASLITARRGEGSRVEPGLTNSALCRYFSKMLGFADRASNNSIDIISKKLQALLLQDKVVGVSILFLPLKCYRKRAQQVKRVTEVLNCLKDEGVISAIGHSDEERLHIAAETCAMLCFKLDLELPPNLEDEELPDLLSKLAIKLL</sequence>
<comment type="caution">
    <text evidence="1">The sequence shown here is derived from an EMBL/GenBank/DDBJ whole genome shotgun (WGS) entry which is preliminary data.</text>
</comment>
<evidence type="ECO:0000313" key="2">
    <source>
        <dbReference type="Proteomes" id="UP001148737"/>
    </source>
</evidence>
<organism evidence="1 2">
    <name type="scientific">Lecanicillium saksenae</name>
    <dbReference type="NCBI Taxonomy" id="468837"/>
    <lineage>
        <taxon>Eukaryota</taxon>
        <taxon>Fungi</taxon>
        <taxon>Dikarya</taxon>
        <taxon>Ascomycota</taxon>
        <taxon>Pezizomycotina</taxon>
        <taxon>Sordariomycetes</taxon>
        <taxon>Hypocreomycetidae</taxon>
        <taxon>Hypocreales</taxon>
        <taxon>Cordycipitaceae</taxon>
        <taxon>Lecanicillium</taxon>
    </lineage>
</organism>
<gene>
    <name evidence="1" type="ORF">NLG97_g8057</name>
</gene>
<proteinExistence type="predicted"/>
<reference evidence="1" key="1">
    <citation type="submission" date="2022-07" db="EMBL/GenBank/DDBJ databases">
        <title>Genome Sequence of Lecanicillium saksenae.</title>
        <authorList>
            <person name="Buettner E."/>
        </authorList>
    </citation>
    <scope>NUCLEOTIDE SEQUENCE</scope>
    <source>
        <strain evidence="1">VT-O1</strain>
    </source>
</reference>
<dbReference type="Proteomes" id="UP001148737">
    <property type="component" value="Unassembled WGS sequence"/>
</dbReference>
<keyword evidence="2" id="KW-1185">Reference proteome</keyword>
<name>A0ACC1QNV9_9HYPO</name>